<protein>
    <submittedName>
        <fullName evidence="2">Uncharacterized protein</fullName>
    </submittedName>
</protein>
<dbReference type="RefSeq" id="WP_083345387.1">
    <property type="nucleotide sequence ID" value="NZ_LT629690.1"/>
</dbReference>
<dbReference type="AlphaFoldDB" id="A0A1G7L6Y2"/>
<accession>A0A1G7L6Y2</accession>
<reference evidence="2 3" key="1">
    <citation type="submission" date="2016-10" db="EMBL/GenBank/DDBJ databases">
        <authorList>
            <person name="de Groot N.N."/>
        </authorList>
    </citation>
    <scope>NUCLEOTIDE SEQUENCE [LARGE SCALE GENOMIC DNA]</scope>
    <source>
        <strain evidence="2 3">GAS232</strain>
    </source>
</reference>
<dbReference type="Proteomes" id="UP000182427">
    <property type="component" value="Chromosome I"/>
</dbReference>
<dbReference type="OrthoDB" id="113860at2"/>
<feature type="chain" id="PRO_5009241824" evidence="1">
    <location>
        <begin position="20"/>
        <end position="260"/>
    </location>
</feature>
<gene>
    <name evidence="2" type="ORF">SAMN05444167_2454</name>
</gene>
<organism evidence="2 3">
    <name type="scientific">Terriglobus roseus</name>
    <dbReference type="NCBI Taxonomy" id="392734"/>
    <lineage>
        <taxon>Bacteria</taxon>
        <taxon>Pseudomonadati</taxon>
        <taxon>Acidobacteriota</taxon>
        <taxon>Terriglobia</taxon>
        <taxon>Terriglobales</taxon>
        <taxon>Acidobacteriaceae</taxon>
        <taxon>Terriglobus</taxon>
    </lineage>
</organism>
<keyword evidence="3" id="KW-1185">Reference proteome</keyword>
<evidence type="ECO:0000313" key="2">
    <source>
        <dbReference type="EMBL" id="SDF45205.1"/>
    </source>
</evidence>
<sequence length="260" mass="28480">MKRTWIALIMIATSAPCIAQTMSGVCMISEGLHKDGAPVARVMLSENNCATDGRNCMEMSNTSTEWRQWTGVSPEILHRDTSTIDAKLVGDAGSLTCNGVVHDGILSGRFGFDANPAFVTDMAALGFDGILPRKQLSMLMLDITPAWAKQIQSLGITELNTNRLQGLRALHVDADYIHAMAAAGYPELRAGKLTEMKAVGVTPEKVQEAKSLGFQPSEQDLIQMAVFKIDRPFVERMRARGLTDLTLKKLIQIKIFKLDD</sequence>
<proteinExistence type="predicted"/>
<dbReference type="EMBL" id="LT629690">
    <property type="protein sequence ID" value="SDF45205.1"/>
    <property type="molecule type" value="Genomic_DNA"/>
</dbReference>
<name>A0A1G7L6Y2_9BACT</name>
<evidence type="ECO:0000256" key="1">
    <source>
        <dbReference type="SAM" id="SignalP"/>
    </source>
</evidence>
<evidence type="ECO:0000313" key="3">
    <source>
        <dbReference type="Proteomes" id="UP000182427"/>
    </source>
</evidence>
<keyword evidence="1" id="KW-0732">Signal</keyword>
<feature type="signal peptide" evidence="1">
    <location>
        <begin position="1"/>
        <end position="19"/>
    </location>
</feature>